<keyword evidence="7" id="KW-1185">Reference proteome</keyword>
<proteinExistence type="predicted"/>
<dbReference type="KEGG" id="pspi:PS2015_1181"/>
<evidence type="ECO:0000256" key="3">
    <source>
        <dbReference type="ARBA" id="ARBA00023004"/>
    </source>
</evidence>
<evidence type="ECO:0000259" key="5">
    <source>
        <dbReference type="PROSITE" id="PS51007"/>
    </source>
</evidence>
<reference evidence="6 7" key="1">
    <citation type="submission" date="2015-11" db="EMBL/GenBank/DDBJ databases">
        <authorList>
            <person name="Zhang Y."/>
            <person name="Guo Z."/>
        </authorList>
    </citation>
    <scope>NUCLEOTIDE SEQUENCE [LARGE SCALE GENOMIC DNA]</scope>
    <source>
        <strain evidence="6 7">KCTC 32221</strain>
    </source>
</reference>
<evidence type="ECO:0000256" key="1">
    <source>
        <dbReference type="ARBA" id="ARBA00022617"/>
    </source>
</evidence>
<dbReference type="Gene3D" id="1.10.760.10">
    <property type="entry name" value="Cytochrome c-like domain"/>
    <property type="match status" value="1"/>
</dbReference>
<keyword evidence="1 4" id="KW-0349">Heme</keyword>
<name>A0A0S2KC24_9GAMM</name>
<evidence type="ECO:0000256" key="2">
    <source>
        <dbReference type="ARBA" id="ARBA00022723"/>
    </source>
</evidence>
<evidence type="ECO:0000313" key="6">
    <source>
        <dbReference type="EMBL" id="ALO45840.1"/>
    </source>
</evidence>
<dbReference type="GO" id="GO:0020037">
    <property type="term" value="F:heme binding"/>
    <property type="evidence" value="ECO:0007669"/>
    <property type="project" value="InterPro"/>
</dbReference>
<protein>
    <submittedName>
        <fullName evidence="6">Putative Cytochrome c subfamily protein</fullName>
    </submittedName>
</protein>
<dbReference type="RefSeq" id="WP_237113392.1">
    <property type="nucleotide sequence ID" value="NZ_CP013189.1"/>
</dbReference>
<dbReference type="EMBL" id="CP013189">
    <property type="protein sequence ID" value="ALO45840.1"/>
    <property type="molecule type" value="Genomic_DNA"/>
</dbReference>
<dbReference type="PANTHER" id="PTHR33751">
    <property type="entry name" value="CBB3-TYPE CYTOCHROME C OXIDASE SUBUNIT FIXP"/>
    <property type="match status" value="1"/>
</dbReference>
<dbReference type="STRING" id="1249552.PS2015_1181"/>
<dbReference type="GO" id="GO:0046872">
    <property type="term" value="F:metal ion binding"/>
    <property type="evidence" value="ECO:0007669"/>
    <property type="project" value="UniProtKB-KW"/>
</dbReference>
<organism evidence="6 7">
    <name type="scientific">Pseudohongiella spirulinae</name>
    <dbReference type="NCBI Taxonomy" id="1249552"/>
    <lineage>
        <taxon>Bacteria</taxon>
        <taxon>Pseudomonadati</taxon>
        <taxon>Pseudomonadota</taxon>
        <taxon>Gammaproteobacteria</taxon>
        <taxon>Pseudomonadales</taxon>
        <taxon>Pseudohongiellaceae</taxon>
        <taxon>Pseudohongiella</taxon>
    </lineage>
</organism>
<dbReference type="Pfam" id="PF00034">
    <property type="entry name" value="Cytochrom_C"/>
    <property type="match status" value="1"/>
</dbReference>
<dbReference type="SUPFAM" id="SSF46626">
    <property type="entry name" value="Cytochrome c"/>
    <property type="match status" value="1"/>
</dbReference>
<dbReference type="GO" id="GO:0009055">
    <property type="term" value="F:electron transfer activity"/>
    <property type="evidence" value="ECO:0007669"/>
    <property type="project" value="InterPro"/>
</dbReference>
<dbReference type="Proteomes" id="UP000065641">
    <property type="component" value="Chromosome"/>
</dbReference>
<dbReference type="InterPro" id="IPR009056">
    <property type="entry name" value="Cyt_c-like_dom"/>
</dbReference>
<gene>
    <name evidence="6" type="ORF">PS2015_1181</name>
</gene>
<evidence type="ECO:0000313" key="7">
    <source>
        <dbReference type="Proteomes" id="UP000065641"/>
    </source>
</evidence>
<accession>A0A0S2KC24</accession>
<dbReference type="InterPro" id="IPR050597">
    <property type="entry name" value="Cytochrome_c_Oxidase_Subunit"/>
</dbReference>
<dbReference type="InterPro" id="IPR036909">
    <property type="entry name" value="Cyt_c-like_dom_sf"/>
</dbReference>
<dbReference type="AlphaFoldDB" id="A0A0S2KC24"/>
<sequence>MKQLYIPGLSVLATVALISLAWMNLDLPNQERVHACIGECYEDYVAANGNILDQQRAAAEAAASASPAELGRTAYAGCQACHGATGGGGVGPQLAGRDQAFIVEALTAYKNRETRGDQSAMMWPSAAALSAADIENLGAFIESL</sequence>
<evidence type="ECO:0000256" key="4">
    <source>
        <dbReference type="PROSITE-ProRule" id="PRU00433"/>
    </source>
</evidence>
<dbReference type="PANTHER" id="PTHR33751:SF1">
    <property type="entry name" value="CBB3-TYPE CYTOCHROME C OXIDASE SUBUNIT FIXP"/>
    <property type="match status" value="1"/>
</dbReference>
<keyword evidence="2 4" id="KW-0479">Metal-binding</keyword>
<feature type="domain" description="Cytochrome c" evidence="5">
    <location>
        <begin position="66"/>
        <end position="144"/>
    </location>
</feature>
<keyword evidence="3 4" id="KW-0408">Iron</keyword>
<dbReference type="PROSITE" id="PS51007">
    <property type="entry name" value="CYTC"/>
    <property type="match status" value="1"/>
</dbReference>